<dbReference type="Proteomes" id="UP000324029">
    <property type="component" value="Unassembled WGS sequence"/>
</dbReference>
<name>A0A5D3G129_9PSED</name>
<comment type="caution">
    <text evidence="1">The sequence shown here is derived from an EMBL/GenBank/DDBJ whole genome shotgun (WGS) entry which is preliminary data.</text>
</comment>
<sequence length="59" mass="6673">MDHPLSGYKSALMVKYTEYRDLQKPFYDESKGHDDSAKLTEGLTLKVSAPAANNHIEIF</sequence>
<evidence type="ECO:0000313" key="2">
    <source>
        <dbReference type="Proteomes" id="UP000324029"/>
    </source>
</evidence>
<dbReference type="EMBL" id="VSRO01000018">
    <property type="protein sequence ID" value="TYK54677.1"/>
    <property type="molecule type" value="Genomic_DNA"/>
</dbReference>
<proteinExistence type="predicted"/>
<reference evidence="1 2" key="1">
    <citation type="submission" date="2019-08" db="EMBL/GenBank/DDBJ databases">
        <title>Subclass B2 metallo-beta lactamase from Pseudomonas synxantha.</title>
        <authorList>
            <person name="Poirel L."/>
            <person name="Palmieri M."/>
            <person name="Masseron A."/>
            <person name="Perreten V."/>
            <person name="Nordman P."/>
        </authorList>
    </citation>
    <scope>NUCLEOTIDE SEQUENCE [LARGE SCALE GENOMIC DNA]</scope>
    <source>
        <strain evidence="1 2">MCP106</strain>
    </source>
</reference>
<organism evidence="1 2">
    <name type="scientific">Pseudomonas synxantha</name>
    <dbReference type="NCBI Taxonomy" id="47883"/>
    <lineage>
        <taxon>Bacteria</taxon>
        <taxon>Pseudomonadati</taxon>
        <taxon>Pseudomonadota</taxon>
        <taxon>Gammaproteobacteria</taxon>
        <taxon>Pseudomonadales</taxon>
        <taxon>Pseudomonadaceae</taxon>
        <taxon>Pseudomonas</taxon>
    </lineage>
</organism>
<dbReference type="RefSeq" id="WP_032880254.1">
    <property type="nucleotide sequence ID" value="NZ_LR027557.1"/>
</dbReference>
<accession>A0A5D3G129</accession>
<gene>
    <name evidence="1" type="ORF">FXO26_26900</name>
</gene>
<reference evidence="1 2" key="2">
    <citation type="submission" date="2019-08" db="EMBL/GenBank/DDBJ databases">
        <authorList>
            <person name="Brilhante M."/>
            <person name="Perreten V."/>
        </authorList>
    </citation>
    <scope>NUCLEOTIDE SEQUENCE [LARGE SCALE GENOMIC DNA]</scope>
    <source>
        <strain evidence="1 2">MCP106</strain>
    </source>
</reference>
<protein>
    <submittedName>
        <fullName evidence="1">Uncharacterized protein</fullName>
    </submittedName>
</protein>
<evidence type="ECO:0000313" key="1">
    <source>
        <dbReference type="EMBL" id="TYK54677.1"/>
    </source>
</evidence>
<dbReference type="AlphaFoldDB" id="A0A5D3G129"/>